<feature type="compositionally biased region" description="Low complexity" evidence="1">
    <location>
        <begin position="375"/>
        <end position="389"/>
    </location>
</feature>
<organism evidence="3 4">
    <name type="scientific">Parafrankia colletiae</name>
    <dbReference type="NCBI Taxonomy" id="573497"/>
    <lineage>
        <taxon>Bacteria</taxon>
        <taxon>Bacillati</taxon>
        <taxon>Actinomycetota</taxon>
        <taxon>Actinomycetes</taxon>
        <taxon>Frankiales</taxon>
        <taxon>Frankiaceae</taxon>
        <taxon>Parafrankia</taxon>
    </lineage>
</organism>
<evidence type="ECO:0000256" key="2">
    <source>
        <dbReference type="SAM" id="Phobius"/>
    </source>
</evidence>
<feature type="transmembrane region" description="Helical" evidence="2">
    <location>
        <begin position="260"/>
        <end position="280"/>
    </location>
</feature>
<keyword evidence="4" id="KW-1185">Reference proteome</keyword>
<sequence>MTDKHGAQDSDPGWHLGDPTGADGAHGPGPGGLTDPDAPDDALADDTSSVTRRGSHPDIEVLDAYLDTHPEPPGPGRSRVITASRVDRHVRGCVTCQETLAALHRVRAELARLATMTMPDEVAARIQAALASRSGAGGDDAEPGPGRGPADSSGEARQAGQVTKAGRPGGTNGTNGTSVGGAPLSGPGTGGMHDHPGGAAVPGGLGSRRSRVAGGLRRRREREPVRGRGPGPGLVGGGQDSRAPRRGQAAQGRDRITRDWVSIAAACVALLAFGTALLAVRALTGGGSESYSAATSASDPAVEVAADSASGPAAAAAPVPDADTDALAEAPGGTFVLVGDSDEVLRPATVVAHGHALLAGRIAVTRLAWSMAGAPSPRADDPLAAPPRAGGSGPGDAQGGQSTPMRNTPESLVRLIDTPQLRMCYDGLAAQTGGTVIALDRVRFDDQAAIMIVLSVAGQPTSTRLVIIDAHCGVVPAHSAVWYSVNANRA</sequence>
<proteinExistence type="predicted"/>
<dbReference type="RefSeq" id="WP_071084034.1">
    <property type="nucleotide sequence ID" value="NZ_MBLM01000109.1"/>
</dbReference>
<reference evidence="4" key="1">
    <citation type="submission" date="2016-07" db="EMBL/GenBank/DDBJ databases">
        <title>Sequence Frankia sp. strain CcI1.17.</title>
        <authorList>
            <person name="Ghodhbane-Gtari F."/>
            <person name="Swanson E."/>
            <person name="Gueddou A."/>
            <person name="Morris K."/>
            <person name="Hezbri K."/>
            <person name="Ktari A."/>
            <person name="Nouioui I."/>
            <person name="Abebe-Akele F."/>
            <person name="Simpson S."/>
            <person name="Thomas K."/>
            <person name="Gtari M."/>
            <person name="Tisa L.S."/>
            <person name="Hurst S."/>
        </authorList>
    </citation>
    <scope>NUCLEOTIDE SEQUENCE [LARGE SCALE GENOMIC DNA]</scope>
    <source>
        <strain evidence="4">Cc1.17</strain>
    </source>
</reference>
<comment type="caution">
    <text evidence="3">The sequence shown here is derived from an EMBL/GenBank/DDBJ whole genome shotgun (WGS) entry which is preliminary data.</text>
</comment>
<protein>
    <recommendedName>
        <fullName evidence="5">Zinc-finger domain-containing protein</fullName>
    </recommendedName>
</protein>
<dbReference type="AlphaFoldDB" id="A0A1S1QZ30"/>
<feature type="region of interest" description="Disordered" evidence="1">
    <location>
        <begin position="1"/>
        <end position="58"/>
    </location>
</feature>
<accession>A0A1S1QZ30</accession>
<evidence type="ECO:0000256" key="1">
    <source>
        <dbReference type="SAM" id="MobiDB-lite"/>
    </source>
</evidence>
<keyword evidence="2" id="KW-0812">Transmembrane</keyword>
<dbReference type="EMBL" id="MBLM01000109">
    <property type="protein sequence ID" value="OHV38312.1"/>
    <property type="molecule type" value="Genomic_DNA"/>
</dbReference>
<dbReference type="Proteomes" id="UP000179627">
    <property type="component" value="Unassembled WGS sequence"/>
</dbReference>
<evidence type="ECO:0000313" key="4">
    <source>
        <dbReference type="Proteomes" id="UP000179627"/>
    </source>
</evidence>
<keyword evidence="2" id="KW-0472">Membrane</keyword>
<feature type="compositionally biased region" description="Basic residues" evidence="1">
    <location>
        <begin position="208"/>
        <end position="220"/>
    </location>
</feature>
<feature type="compositionally biased region" description="Low complexity" evidence="1">
    <location>
        <begin position="174"/>
        <end position="186"/>
    </location>
</feature>
<feature type="region of interest" description="Disordered" evidence="1">
    <location>
        <begin position="133"/>
        <end position="254"/>
    </location>
</feature>
<name>A0A1S1QZ30_9ACTN</name>
<feature type="compositionally biased region" description="Gly residues" evidence="1">
    <location>
        <begin position="228"/>
        <end position="239"/>
    </location>
</feature>
<evidence type="ECO:0000313" key="3">
    <source>
        <dbReference type="EMBL" id="OHV38312.1"/>
    </source>
</evidence>
<gene>
    <name evidence="3" type="ORF">CC117_15270</name>
</gene>
<feature type="region of interest" description="Disordered" evidence="1">
    <location>
        <begin position="375"/>
        <end position="407"/>
    </location>
</feature>
<keyword evidence="2" id="KW-1133">Transmembrane helix</keyword>
<evidence type="ECO:0008006" key="5">
    <source>
        <dbReference type="Google" id="ProtNLM"/>
    </source>
</evidence>
<dbReference type="OrthoDB" id="3218585at2"/>